<evidence type="ECO:0000313" key="2">
    <source>
        <dbReference type="EMBL" id="CAB5005061.1"/>
    </source>
</evidence>
<evidence type="ECO:0000313" key="1">
    <source>
        <dbReference type="EMBL" id="CAB4742898.1"/>
    </source>
</evidence>
<dbReference type="AlphaFoldDB" id="A0A6J7PJ69"/>
<name>A0A6J7PJ69_9ZZZZ</name>
<sequence>MRELEAAAAIRSDVDTGIRRHDQIILRPFDASANVSNVSYI</sequence>
<gene>
    <name evidence="1" type="ORF">UFOPK2786_00871</name>
    <name evidence="2" type="ORF">UFOPK4061_00568</name>
</gene>
<accession>A0A6J7PJ69</accession>
<dbReference type="EMBL" id="CAEZYW010000119">
    <property type="protein sequence ID" value="CAB4742898.1"/>
    <property type="molecule type" value="Genomic_DNA"/>
</dbReference>
<proteinExistence type="predicted"/>
<reference evidence="2" key="1">
    <citation type="submission" date="2020-05" db="EMBL/GenBank/DDBJ databases">
        <authorList>
            <person name="Chiriac C."/>
            <person name="Salcher M."/>
            <person name="Ghai R."/>
            <person name="Kavagutti S V."/>
        </authorList>
    </citation>
    <scope>NUCLEOTIDE SEQUENCE</scope>
</reference>
<dbReference type="EMBL" id="CAFBPD010000083">
    <property type="protein sequence ID" value="CAB5005061.1"/>
    <property type="molecule type" value="Genomic_DNA"/>
</dbReference>
<protein>
    <submittedName>
        <fullName evidence="2">Unannotated protein</fullName>
    </submittedName>
</protein>
<organism evidence="2">
    <name type="scientific">freshwater metagenome</name>
    <dbReference type="NCBI Taxonomy" id="449393"/>
    <lineage>
        <taxon>unclassified sequences</taxon>
        <taxon>metagenomes</taxon>
        <taxon>ecological metagenomes</taxon>
    </lineage>
</organism>